<feature type="domain" description="Nephrocystin 3-like N-terminal" evidence="6">
    <location>
        <begin position="292"/>
        <end position="463"/>
    </location>
</feature>
<dbReference type="Pfam" id="PF13857">
    <property type="entry name" value="Ank_5"/>
    <property type="match status" value="1"/>
</dbReference>
<reference evidence="7 8" key="1">
    <citation type="journal article" date="2015" name="Genome Announc.">
        <title>Draft Genome Sequence and Gene Annotation of the Entomopathogenic Fungus Verticillium hemipterigenum.</title>
        <authorList>
            <person name="Horn F."/>
            <person name="Habel A."/>
            <person name="Scharf D.H."/>
            <person name="Dworschak J."/>
            <person name="Brakhage A.A."/>
            <person name="Guthke R."/>
            <person name="Hertweck C."/>
            <person name="Linde J."/>
        </authorList>
    </citation>
    <scope>NUCLEOTIDE SEQUENCE [LARGE SCALE GENOMIC DNA]</scope>
</reference>
<feature type="repeat" description="ANK" evidence="3">
    <location>
        <begin position="983"/>
        <end position="1015"/>
    </location>
</feature>
<dbReference type="InterPro" id="IPR027417">
    <property type="entry name" value="P-loop_NTPase"/>
</dbReference>
<dbReference type="EMBL" id="CDHN01000002">
    <property type="protein sequence ID" value="CEJ87159.1"/>
    <property type="molecule type" value="Genomic_DNA"/>
</dbReference>
<feature type="repeat" description="ANK" evidence="3">
    <location>
        <begin position="1082"/>
        <end position="1114"/>
    </location>
</feature>
<dbReference type="Proteomes" id="UP000039046">
    <property type="component" value="Unassembled WGS sequence"/>
</dbReference>
<evidence type="ECO:0000256" key="1">
    <source>
        <dbReference type="ARBA" id="ARBA00022737"/>
    </source>
</evidence>
<dbReference type="Pfam" id="PF24883">
    <property type="entry name" value="NPHP3_N"/>
    <property type="match status" value="1"/>
</dbReference>
<evidence type="ECO:0000256" key="4">
    <source>
        <dbReference type="SAM" id="MobiDB-lite"/>
    </source>
</evidence>
<dbReference type="SUPFAM" id="SSF48403">
    <property type="entry name" value="Ankyrin repeat"/>
    <property type="match status" value="3"/>
</dbReference>
<sequence length="1675" mass="185703">MSKYGKPKRVNSLPIFYDVYEQIQTDSPVKNERHLGIKDAIKNIALEDELRLRMGEGFCREYLSGANNIVGSFIAAGNSKTQIGHNFTINEYNVNTKTIDLLNSCLEAFKIRGAVDDSKDNSDLLEAELEGHKLLFERWTKAVGFTGGTLMAQHHRYLDEPKILSTVLAILTKLHKHIKNEGNADLVRESYTMDARKRINRSTAYHSLLGSLIQMLYEIVPPDIEAGYGREDGNYTKGESHSTGTNEVQEILARLEEKALDDERQKIRAWVLGPNAVDGPDLSIYERQRVDNTCNWILNEPKFLEWVSPDFIDNNSKAMWLRGPAGFGKTFVCARIVAHLASTLGKPLGFFFMSSGIGSSCDPFRAMRWWLSQILDNRSVLTIFRSEWLLHPEPVTTRGSVVRLFERVVREVPGCTFVLDGLDECVALEPKSPHAYSELVSEFLSIIWKAAANTNTRIMVVSRDMSEIRRSIPDTGFRFFEHNLTIEDNQQDVALYSMSIVNKRLGNKSTTLRENIAKRMADRCEGQFQWLYLQSKTLERLRSFNEQQLEQKIGKTPKELSSIYESTYAVISRSDDYDRSRAIAILRWVAFAIRPLSVNEITAALLVEEETKDFPVEDLPDEIDEYYVDDLIIAICGGLIELRKNPTSSELGLQTLHLPHFSVKEFLLPKLTMEATSVALSASPLFSAEYEANTKLAISCLQYINFDNVWVDDGVDDSDTRLHVLRSFQEYASISWHQHMQKGECHEPSLTRLLLNFFGVHNRNWCAWVKALPDDDGMRRLGRLHCVCYLNLPDVAANLIHQALDINETTMSGSTPLFIASREGYIAIVKLLLDNGADVSKENKYGRTPLHEASGEGHTDVVELLLGYGVYAKYRAYINKKDNYARTALYCASAEGHVSTIEVLINKGADIHHTNIDGIAPLHAASQYGYIEVVKVLFNNGAEINTRDCKNNTPLHAASFAGHLEIVRFLVIHKATISAANETGVTPLHRASDNGHIKVLKVLLENDADINSTSRNGETALFRACLKGNLDIVRVLIEYGASTSLAKKNGRTPLHIASEHGYTEVAKTLLNNGAAVDALDLIGSTPLHVASANGHLAVVELLINSGADANITDRDGESPLAYAVTGEHFEIAQRLFDGFINWNTLDTNDLPLINLAAYIGHVETVHRFIDLGGDISATAVKDHTPLLSASAGGHVELARLLVQNCSHIDATGEDGCTALYLASERGNVELVKMLLENNADINIAHKNGFSVLHAACRNSSLDVVKVLLDYGIDINVSHDLIGRASPIFVASMAGHCELIQLLIDKGADISAMDNEGNVPLHFASSFQKVEATRVLLDNGAEIQATNDEGETALHLACKDGHLDVVELLLKNGADVNALDNQGRTPLFQASVEGHINVTEVLLNNSADPSVRDSDDHTSLYPVSPRRSAKPKKPFLKTETTVDVADNSGLAPLHAAASVGHLEVVKVLIKHGANINCETKDGWSPLHWSCFRRKPQIVDHLLQCGAEPSCVDIANRSPVFFAAAWGHGSQMLESLLSYGAVFDSKDCYGATPLLASVRKNNIETVRCLLSTKRVSLDVVDKSGRSLSWWASHNRNQEIMDMLIKHGVSCQAISPDMTRDTTIITKKAPKYCDACWQGIYVCHRSYYCDICSGGTFELCYECFSCGLGCFKETHQLK</sequence>
<dbReference type="PROSITE" id="PS50297">
    <property type="entry name" value="ANK_REP_REGION"/>
    <property type="match status" value="17"/>
</dbReference>
<dbReference type="OrthoDB" id="20872at2759"/>
<dbReference type="PRINTS" id="PR01415">
    <property type="entry name" value="ANKYRIN"/>
</dbReference>
<dbReference type="PANTHER" id="PTHR24198:SF165">
    <property type="entry name" value="ANKYRIN REPEAT-CONTAINING PROTEIN-RELATED"/>
    <property type="match status" value="1"/>
</dbReference>
<dbReference type="InterPro" id="IPR002110">
    <property type="entry name" value="Ankyrin_rpt"/>
</dbReference>
<feature type="region of interest" description="Disordered" evidence="4">
    <location>
        <begin position="1405"/>
        <end position="1433"/>
    </location>
</feature>
<feature type="repeat" description="ANK" evidence="3">
    <location>
        <begin position="1181"/>
        <end position="1213"/>
    </location>
</feature>
<feature type="repeat" description="ANK" evidence="3">
    <location>
        <begin position="1016"/>
        <end position="1048"/>
    </location>
</feature>
<dbReference type="STRING" id="1531966.A0A0A1TFZ8"/>
<feature type="repeat" description="ANK" evidence="3">
    <location>
        <begin position="1348"/>
        <end position="1380"/>
    </location>
</feature>
<feature type="repeat" description="ANK" evidence="3">
    <location>
        <begin position="1480"/>
        <end position="1512"/>
    </location>
</feature>
<feature type="repeat" description="ANK" evidence="3">
    <location>
        <begin position="1282"/>
        <end position="1314"/>
    </location>
</feature>
<evidence type="ECO:0000313" key="7">
    <source>
        <dbReference type="EMBL" id="CEJ87159.1"/>
    </source>
</evidence>
<evidence type="ECO:0000259" key="5">
    <source>
        <dbReference type="Pfam" id="PF22939"/>
    </source>
</evidence>
<organism evidence="7 8">
    <name type="scientific">[Torrubiella] hemipterigena</name>
    <dbReference type="NCBI Taxonomy" id="1531966"/>
    <lineage>
        <taxon>Eukaryota</taxon>
        <taxon>Fungi</taxon>
        <taxon>Dikarya</taxon>
        <taxon>Ascomycota</taxon>
        <taxon>Pezizomycotina</taxon>
        <taxon>Sordariomycetes</taxon>
        <taxon>Hypocreomycetidae</taxon>
        <taxon>Hypocreales</taxon>
        <taxon>Clavicipitaceae</taxon>
        <taxon>Clavicipitaceae incertae sedis</taxon>
        <taxon>'Torrubiella' clade</taxon>
    </lineage>
</organism>
<dbReference type="PROSITE" id="PS50088">
    <property type="entry name" value="ANK_REPEAT"/>
    <property type="match status" value="18"/>
</dbReference>
<dbReference type="SUPFAM" id="SSF52540">
    <property type="entry name" value="P-loop containing nucleoside triphosphate hydrolases"/>
    <property type="match status" value="1"/>
</dbReference>
<name>A0A0A1TFZ8_9HYPO</name>
<gene>
    <name evidence="7" type="ORF">VHEMI04323</name>
</gene>
<feature type="repeat" description="ANK" evidence="3">
    <location>
        <begin position="845"/>
        <end position="877"/>
    </location>
</feature>
<dbReference type="InterPro" id="IPR056884">
    <property type="entry name" value="NPHP3-like_N"/>
</dbReference>
<feature type="repeat" description="ANK" evidence="3">
    <location>
        <begin position="1049"/>
        <end position="1081"/>
    </location>
</feature>
<dbReference type="Gene3D" id="1.25.40.20">
    <property type="entry name" value="Ankyrin repeat-containing domain"/>
    <property type="match status" value="5"/>
</dbReference>
<dbReference type="PANTHER" id="PTHR24198">
    <property type="entry name" value="ANKYRIN REPEAT AND PROTEIN KINASE DOMAIN-CONTAINING PROTEIN"/>
    <property type="match status" value="1"/>
</dbReference>
<feature type="repeat" description="ANK" evidence="3">
    <location>
        <begin position="1214"/>
        <end position="1246"/>
    </location>
</feature>
<keyword evidence="8" id="KW-1185">Reference proteome</keyword>
<evidence type="ECO:0000256" key="2">
    <source>
        <dbReference type="ARBA" id="ARBA00023043"/>
    </source>
</evidence>
<dbReference type="InterPro" id="IPR036770">
    <property type="entry name" value="Ankyrin_rpt-contain_sf"/>
</dbReference>
<dbReference type="Gene3D" id="1.20.120.1020">
    <property type="entry name" value="Prion-inhibition and propagation, HeLo domain"/>
    <property type="match status" value="1"/>
</dbReference>
<dbReference type="SMART" id="SM00248">
    <property type="entry name" value="ANK"/>
    <property type="match status" value="24"/>
</dbReference>
<dbReference type="Pfam" id="PF22939">
    <property type="entry name" value="WHD_GPIID"/>
    <property type="match status" value="1"/>
</dbReference>
<keyword evidence="1" id="KW-0677">Repeat</keyword>
<feature type="repeat" description="ANK" evidence="3">
    <location>
        <begin position="812"/>
        <end position="844"/>
    </location>
</feature>
<feature type="repeat" description="ANK" evidence="3">
    <location>
        <begin position="1247"/>
        <end position="1279"/>
    </location>
</feature>
<accession>A0A0A1TFZ8</accession>
<feature type="repeat" description="ANK" evidence="3">
    <location>
        <begin position="950"/>
        <end position="982"/>
    </location>
</feature>
<dbReference type="InterPro" id="IPR038305">
    <property type="entry name" value="HeLo_sf"/>
</dbReference>
<feature type="repeat" description="ANK" evidence="3">
    <location>
        <begin position="1381"/>
        <end position="1413"/>
    </location>
</feature>
<dbReference type="Pfam" id="PF12796">
    <property type="entry name" value="Ank_2"/>
    <property type="match status" value="6"/>
</dbReference>
<feature type="domain" description="GPI inositol-deacylase winged helix" evidence="5">
    <location>
        <begin position="579"/>
        <end position="669"/>
    </location>
</feature>
<feature type="repeat" description="ANK" evidence="3">
    <location>
        <begin position="1447"/>
        <end position="1479"/>
    </location>
</feature>
<dbReference type="Gene3D" id="3.40.50.300">
    <property type="entry name" value="P-loop containing nucleotide triphosphate hydrolases"/>
    <property type="match status" value="1"/>
</dbReference>
<feature type="repeat" description="ANK" evidence="3">
    <location>
        <begin position="917"/>
        <end position="949"/>
    </location>
</feature>
<evidence type="ECO:0000313" key="8">
    <source>
        <dbReference type="Proteomes" id="UP000039046"/>
    </source>
</evidence>
<dbReference type="Pfam" id="PF13606">
    <property type="entry name" value="Ank_3"/>
    <property type="match status" value="1"/>
</dbReference>
<dbReference type="InterPro" id="IPR054471">
    <property type="entry name" value="GPIID_WHD"/>
</dbReference>
<proteinExistence type="predicted"/>
<keyword evidence="2 3" id="KW-0040">ANK repeat</keyword>
<feature type="repeat" description="ANK" evidence="3">
    <location>
        <begin position="1315"/>
        <end position="1347"/>
    </location>
</feature>
<evidence type="ECO:0000256" key="3">
    <source>
        <dbReference type="PROSITE-ProRule" id="PRU00023"/>
    </source>
</evidence>
<feature type="repeat" description="ANK" evidence="3">
    <location>
        <begin position="884"/>
        <end position="916"/>
    </location>
</feature>
<evidence type="ECO:0000259" key="6">
    <source>
        <dbReference type="Pfam" id="PF24883"/>
    </source>
</evidence>
<protein>
    <submittedName>
        <fullName evidence="7">Uncharacterized protein</fullName>
    </submittedName>
</protein>
<dbReference type="Pfam" id="PF00023">
    <property type="entry name" value="Ank"/>
    <property type="match status" value="2"/>
</dbReference>